<protein>
    <submittedName>
        <fullName evidence="1">Uncharacterized protein</fullName>
    </submittedName>
</protein>
<sequence>MNDLVHGEPSWKLTLDRVTLWISCRAGHMAPVEFRLGDRTVSPYALAPWTPDEVDEALPPLLTVLRGDFLCFPFGPQKSAPPHGVAANAEWKIVAGGDDRLHLGMDDPDSGGWLEKIVILREGETAIYCEHRISGVEGHYSYGNHPVIDFSLLTEGEGLVSVSPFRWGSVYRGLFSNPLNREYGALKPSGTFTDLREVPLSTGGTTDVSKYPARQGFEDLVMMHAAPATAEQPFAWSAAVLDGYVWFSLKNPADFPSTILWISNGGRHGAPWNGRHLGRMGIEEVCSYFADPVDVSRTNPLAAEGVPTTRHFRKDETVSLHLAQAVAAVPEKFGRVTSIVPAGPGKVVITGESGATIESAVDWNFVL</sequence>
<proteinExistence type="predicted"/>
<gene>
    <name evidence="1" type="ORF">OKA05_03240</name>
</gene>
<name>A0ABT3GD38_9BACT</name>
<dbReference type="EMBL" id="JAPDDT010000001">
    <property type="protein sequence ID" value="MCW1921552.1"/>
    <property type="molecule type" value="Genomic_DNA"/>
</dbReference>
<comment type="caution">
    <text evidence="1">The sequence shown here is derived from an EMBL/GenBank/DDBJ whole genome shotgun (WGS) entry which is preliminary data.</text>
</comment>
<dbReference type="RefSeq" id="WP_264485661.1">
    <property type="nucleotide sequence ID" value="NZ_JAPDDT010000001.1"/>
</dbReference>
<evidence type="ECO:0000313" key="2">
    <source>
        <dbReference type="Proteomes" id="UP001320876"/>
    </source>
</evidence>
<dbReference type="Proteomes" id="UP001320876">
    <property type="component" value="Unassembled WGS sequence"/>
</dbReference>
<organism evidence="1 2">
    <name type="scientific">Luteolibacter arcticus</name>
    <dbReference type="NCBI Taxonomy" id="1581411"/>
    <lineage>
        <taxon>Bacteria</taxon>
        <taxon>Pseudomonadati</taxon>
        <taxon>Verrucomicrobiota</taxon>
        <taxon>Verrucomicrobiia</taxon>
        <taxon>Verrucomicrobiales</taxon>
        <taxon>Verrucomicrobiaceae</taxon>
        <taxon>Luteolibacter</taxon>
    </lineage>
</organism>
<reference evidence="1 2" key="1">
    <citation type="submission" date="2022-10" db="EMBL/GenBank/DDBJ databases">
        <title>Luteolibacter arcticus strain CCTCC AB 2014275, whole genome shotgun sequencing project.</title>
        <authorList>
            <person name="Zhao G."/>
            <person name="Shen L."/>
        </authorList>
    </citation>
    <scope>NUCLEOTIDE SEQUENCE [LARGE SCALE GENOMIC DNA]</scope>
    <source>
        <strain evidence="1 2">CCTCC AB 2014275</strain>
    </source>
</reference>
<evidence type="ECO:0000313" key="1">
    <source>
        <dbReference type="EMBL" id="MCW1921552.1"/>
    </source>
</evidence>
<accession>A0ABT3GD38</accession>
<keyword evidence="2" id="KW-1185">Reference proteome</keyword>